<evidence type="ECO:0000313" key="6">
    <source>
        <dbReference type="EMBL" id="KAF4673600.1"/>
    </source>
</evidence>
<comment type="caution">
    <text evidence="6">The sequence shown here is derived from an EMBL/GenBank/DDBJ whole genome shotgun (WGS) entry which is preliminary data.</text>
</comment>
<feature type="domain" description="Cathepsin propeptide inhibitor" evidence="5">
    <location>
        <begin position="33"/>
        <end position="89"/>
    </location>
</feature>
<name>A0A7J6MQS9_PERCH</name>
<sequence length="358" mass="38980">MGVFIAVIFMLGGCSLPSVLSLESQDAAILHKYIRFKEKYSINFLDPIEDQHRFRIFSRNVESMRASEGSGSLFTLGINKYTAMTVEEFVTGYYYDPSISEVSYSDKSAAPSAPLPEWCTPGKGYQNPLSDFNWVLKGAVNTPVHQGQCGSCYAIAILGALEGALQGKTGALARLSVQQVVDCSRTVGNQGCDGGRAADTVLYTYSNGIVSDDDYPYKAVEGECQKATIQDKTKQCLQAGDIDLSKTVFIQPNDFKGLFNEIQNGGILKCPESGTPVTPNHNVLLVGYGEENGRSYWIIRDSRGTEWGEHGYARILRDPDFKTDPSFCGILDLRATRPALASTIKATACRGKGGARLP</sequence>
<gene>
    <name evidence="6" type="ORF">FOL47_010408</name>
</gene>
<feature type="signal peptide" evidence="3">
    <location>
        <begin position="1"/>
        <end position="21"/>
    </location>
</feature>
<feature type="domain" description="Peptidase C1A papain C-terminal" evidence="4">
    <location>
        <begin position="129"/>
        <end position="339"/>
    </location>
</feature>
<dbReference type="OrthoDB" id="190265at2759"/>
<dbReference type="PANTHER" id="PTHR12411">
    <property type="entry name" value="CYSTEINE PROTEASE FAMILY C1-RELATED"/>
    <property type="match status" value="1"/>
</dbReference>
<dbReference type="PRINTS" id="PR00705">
    <property type="entry name" value="PAPAIN"/>
</dbReference>
<comment type="similarity">
    <text evidence="1">Belongs to the peptidase C1 family.</text>
</comment>
<keyword evidence="2" id="KW-0865">Zymogen</keyword>
<protein>
    <recommendedName>
        <fullName evidence="8">Cathepsin L</fullName>
    </recommendedName>
</protein>
<dbReference type="SMART" id="SM00645">
    <property type="entry name" value="Pept_C1"/>
    <property type="match status" value="1"/>
</dbReference>
<dbReference type="Proteomes" id="UP000591131">
    <property type="component" value="Unassembled WGS sequence"/>
</dbReference>
<dbReference type="InterPro" id="IPR038765">
    <property type="entry name" value="Papain-like_cys_pep_sf"/>
</dbReference>
<dbReference type="Gene3D" id="3.90.70.10">
    <property type="entry name" value="Cysteine proteinases"/>
    <property type="match status" value="1"/>
</dbReference>
<keyword evidence="3" id="KW-0732">Signal</keyword>
<organism evidence="6 7">
    <name type="scientific">Perkinsus chesapeaki</name>
    <name type="common">Clam parasite</name>
    <name type="synonym">Perkinsus andrewsi</name>
    <dbReference type="NCBI Taxonomy" id="330153"/>
    <lineage>
        <taxon>Eukaryota</taxon>
        <taxon>Sar</taxon>
        <taxon>Alveolata</taxon>
        <taxon>Perkinsozoa</taxon>
        <taxon>Perkinsea</taxon>
        <taxon>Perkinsida</taxon>
        <taxon>Perkinsidae</taxon>
        <taxon>Perkinsus</taxon>
    </lineage>
</organism>
<dbReference type="Pfam" id="PF08246">
    <property type="entry name" value="Inhibitor_I29"/>
    <property type="match status" value="1"/>
</dbReference>
<dbReference type="SUPFAM" id="SSF54001">
    <property type="entry name" value="Cysteine proteinases"/>
    <property type="match status" value="1"/>
</dbReference>
<dbReference type="SMART" id="SM00848">
    <property type="entry name" value="Inhibitor_I29"/>
    <property type="match status" value="1"/>
</dbReference>
<dbReference type="GO" id="GO:0008234">
    <property type="term" value="F:cysteine-type peptidase activity"/>
    <property type="evidence" value="ECO:0007669"/>
    <property type="project" value="InterPro"/>
</dbReference>
<dbReference type="InterPro" id="IPR039417">
    <property type="entry name" value="Peptidase_C1A_papain-like"/>
</dbReference>
<keyword evidence="7" id="KW-1185">Reference proteome</keyword>
<evidence type="ECO:0000259" key="5">
    <source>
        <dbReference type="SMART" id="SM00848"/>
    </source>
</evidence>
<dbReference type="GO" id="GO:0006508">
    <property type="term" value="P:proteolysis"/>
    <property type="evidence" value="ECO:0007669"/>
    <property type="project" value="InterPro"/>
</dbReference>
<feature type="chain" id="PRO_5029528597" description="Cathepsin L" evidence="3">
    <location>
        <begin position="22"/>
        <end position="358"/>
    </location>
</feature>
<evidence type="ECO:0000256" key="1">
    <source>
        <dbReference type="ARBA" id="ARBA00008455"/>
    </source>
</evidence>
<dbReference type="EMBL" id="JAAPAO010000080">
    <property type="protein sequence ID" value="KAF4673600.1"/>
    <property type="molecule type" value="Genomic_DNA"/>
</dbReference>
<dbReference type="InterPro" id="IPR000668">
    <property type="entry name" value="Peptidase_C1A_C"/>
</dbReference>
<evidence type="ECO:0008006" key="8">
    <source>
        <dbReference type="Google" id="ProtNLM"/>
    </source>
</evidence>
<accession>A0A7J6MQS9</accession>
<proteinExistence type="inferred from homology"/>
<dbReference type="InterPro" id="IPR013128">
    <property type="entry name" value="Peptidase_C1A"/>
</dbReference>
<evidence type="ECO:0000259" key="4">
    <source>
        <dbReference type="SMART" id="SM00645"/>
    </source>
</evidence>
<evidence type="ECO:0000256" key="2">
    <source>
        <dbReference type="ARBA" id="ARBA00023145"/>
    </source>
</evidence>
<dbReference type="CDD" id="cd02248">
    <property type="entry name" value="Peptidase_C1A"/>
    <property type="match status" value="1"/>
</dbReference>
<dbReference type="InterPro" id="IPR013201">
    <property type="entry name" value="Prot_inhib_I29"/>
</dbReference>
<dbReference type="AlphaFoldDB" id="A0A7J6MQS9"/>
<dbReference type="Pfam" id="PF00112">
    <property type="entry name" value="Peptidase_C1"/>
    <property type="match status" value="1"/>
</dbReference>
<evidence type="ECO:0000256" key="3">
    <source>
        <dbReference type="SAM" id="SignalP"/>
    </source>
</evidence>
<reference evidence="6 7" key="1">
    <citation type="submission" date="2020-04" db="EMBL/GenBank/DDBJ databases">
        <title>Perkinsus chesapeaki whole genome sequence.</title>
        <authorList>
            <person name="Bogema D.R."/>
        </authorList>
    </citation>
    <scope>NUCLEOTIDE SEQUENCE [LARGE SCALE GENOMIC DNA]</scope>
    <source>
        <strain evidence="6">ATCC PRA-425</strain>
    </source>
</reference>
<evidence type="ECO:0000313" key="7">
    <source>
        <dbReference type="Proteomes" id="UP000591131"/>
    </source>
</evidence>